<dbReference type="PANTHER" id="PTHR38032">
    <property type="entry name" value="POLYMERASE-RELATED"/>
    <property type="match status" value="1"/>
</dbReference>
<evidence type="ECO:0000313" key="3">
    <source>
        <dbReference type="Proteomes" id="UP000000271"/>
    </source>
</evidence>
<dbReference type="SMART" id="SM01245">
    <property type="entry name" value="Jag_N"/>
    <property type="match status" value="1"/>
</dbReference>
<gene>
    <name evidence="2" type="ordered locus">Bsel_2024</name>
</gene>
<dbReference type="HOGENOM" id="CLU_015044_0_0_9"/>
<dbReference type="Proteomes" id="UP000000271">
    <property type="component" value="Chromosome"/>
</dbReference>
<dbReference type="KEGG" id="bse:Bsel_2024"/>
<dbReference type="InterPro" id="IPR046866">
    <property type="entry name" value="FapA_N"/>
</dbReference>
<dbReference type="STRING" id="439292.Bsel_2024"/>
<dbReference type="InterPro" id="IPR005646">
    <property type="entry name" value="FapA"/>
</dbReference>
<evidence type="ECO:0000313" key="2">
    <source>
        <dbReference type="EMBL" id="ADH99528.1"/>
    </source>
</evidence>
<accession>D6XUP2</accession>
<dbReference type="AlphaFoldDB" id="D6XUP2"/>
<dbReference type="RefSeq" id="WP_013172950.1">
    <property type="nucleotide sequence ID" value="NC_014219.1"/>
</dbReference>
<feature type="domain" description="RNA-binding protein KhpB N-terminal" evidence="1">
    <location>
        <begin position="5"/>
        <end position="56"/>
    </location>
</feature>
<reference evidence="2" key="1">
    <citation type="submission" date="2009-10" db="EMBL/GenBank/DDBJ databases">
        <title>Complete sequence of Bacillus selenitireducens MLS10.</title>
        <authorList>
            <consortium name="US DOE Joint Genome Institute"/>
            <person name="Lucas S."/>
            <person name="Copeland A."/>
            <person name="Lapidus A."/>
            <person name="Glavina del Rio T."/>
            <person name="Dalin E."/>
            <person name="Tice H."/>
            <person name="Bruce D."/>
            <person name="Goodwin L."/>
            <person name="Pitluck S."/>
            <person name="Sims D."/>
            <person name="Brettin T."/>
            <person name="Detter J.C."/>
            <person name="Han C."/>
            <person name="Larimer F."/>
            <person name="Land M."/>
            <person name="Hauser L."/>
            <person name="Kyrpides N."/>
            <person name="Ovchinnikova G."/>
            <person name="Stolz J."/>
        </authorList>
    </citation>
    <scope>NUCLEOTIDE SEQUENCE [LARGE SCALE GENOMIC DNA]</scope>
    <source>
        <strain evidence="2">MLS10</strain>
    </source>
</reference>
<dbReference type="Pfam" id="PF20250">
    <property type="entry name" value="FapA_N"/>
    <property type="match status" value="1"/>
</dbReference>
<organism evidence="2 3">
    <name type="scientific">Bacillus selenitireducens (strain ATCC 700615 / DSM 15326 / MLS10)</name>
    <dbReference type="NCBI Taxonomy" id="439292"/>
    <lineage>
        <taxon>Bacteria</taxon>
        <taxon>Bacillati</taxon>
        <taxon>Bacillota</taxon>
        <taxon>Bacilli</taxon>
        <taxon>Bacillales</taxon>
        <taxon>Bacillaceae</taxon>
        <taxon>Salisediminibacterium</taxon>
    </lineage>
</organism>
<dbReference type="OrthoDB" id="1279at2"/>
<dbReference type="InterPro" id="IPR038247">
    <property type="entry name" value="Jag_N_dom_sf"/>
</dbReference>
<protein>
    <recommendedName>
        <fullName evidence="1">RNA-binding protein KhpB N-terminal domain-containing protein</fullName>
    </recommendedName>
</protein>
<evidence type="ECO:0000259" key="1">
    <source>
        <dbReference type="SMART" id="SM01245"/>
    </source>
</evidence>
<keyword evidence="3" id="KW-1185">Reference proteome</keyword>
<dbReference type="InterPro" id="IPR046865">
    <property type="entry name" value="FapA_b_solenoid"/>
</dbReference>
<dbReference type="EMBL" id="CP001791">
    <property type="protein sequence ID" value="ADH99528.1"/>
    <property type="molecule type" value="Genomic_DNA"/>
</dbReference>
<dbReference type="Pfam" id="PF03961">
    <property type="entry name" value="FapA"/>
    <property type="match status" value="1"/>
</dbReference>
<dbReference type="PANTHER" id="PTHR38032:SF1">
    <property type="entry name" value="RNA-BINDING PROTEIN KHPB N-TERMINAL DOMAIN-CONTAINING PROTEIN"/>
    <property type="match status" value="1"/>
</dbReference>
<proteinExistence type="predicted"/>
<dbReference type="eggNOG" id="COG1315">
    <property type="taxonomic scope" value="Bacteria"/>
</dbReference>
<dbReference type="Pfam" id="PF14804">
    <property type="entry name" value="Jag_N"/>
    <property type="match status" value="1"/>
</dbReference>
<dbReference type="InterPro" id="IPR032782">
    <property type="entry name" value="KhpB_N"/>
</dbReference>
<name>D6XUP2_BACIE</name>
<sequence length="671" mass="74955">MGSWEFEGRTYEDALNKAVMETGLKEDQMTVEVMKEPDGGFFSLKRKKFLIRVTPVEVMGESDLSKLYDWMESFDVPSERANQSLESELTGKAWIKSGELLFSSDDVSQPTVVIPEELVMYINGEPISGSVLLQNGDHIRFDLPTVKKESVWTIKVDESSQQVVLTVEPGKLLVPFLEDHKPVETLPVSVGYFDQPDNELTEEDIYSELSTLGIVFGIDDRAIERACRSLERGEFVIAEGKRPVDGQDAELSMDVELDQRRFVNTEDNEGNIDFKDSLQIPAVREGDRLGQVIEETEGIDGVSVRGDVLKAADGVPIDIKSSEDVRLSEDLSMYALVAGRPQVEKSGNIYRIVIAPKHTHKGDLSAKDGHIRFAGDVEVTGFVMDGMKVSAEGTVFIHKGTLHSQVYARESVIIGKNVINSTIVAGKNSVILQSLSEFLGRFMNDFDAFVKALHQLKEVPEFRAYFDDQSKVGSLVQKVKESRFPEIEENGLNLVSFITENRERLESDWLHFVHSLERYFLSFRLQKHYSLDALEDIHTKGQELLEICRSPGSQQADISLHYAMNSKLEASHDVRVIGKGLTHSDVLSGGHVSSDGKITGGKIKSVTMDLHTVGSPSGVKTVLQADDAGFIRATQVFPDVLLRIGNRQHFFDREESMIYARLDEDGELHLH</sequence>
<dbReference type="Gene3D" id="3.30.30.80">
    <property type="entry name" value="probable RNA-binding protein from clostridium symbiosum atcc 14940"/>
    <property type="match status" value="1"/>
</dbReference>